<dbReference type="Proteomes" id="UP000255248">
    <property type="component" value="Unassembled WGS sequence"/>
</dbReference>
<dbReference type="AlphaFoldDB" id="A0A376DJ64"/>
<reference evidence="1 2" key="1">
    <citation type="submission" date="2018-06" db="EMBL/GenBank/DDBJ databases">
        <authorList>
            <consortium name="Pathogen Informatics"/>
            <person name="Doyle S."/>
        </authorList>
    </citation>
    <scope>NUCLEOTIDE SEQUENCE [LARGE SCALE GENOMIC DNA]</scope>
    <source>
        <strain evidence="1 2">NCTC12121</strain>
    </source>
</reference>
<protein>
    <recommendedName>
        <fullName evidence="3">Penicillin-binding protein</fullName>
    </recommendedName>
</protein>
<accession>A0A376DJ64</accession>
<evidence type="ECO:0000313" key="1">
    <source>
        <dbReference type="EMBL" id="STC90387.1"/>
    </source>
</evidence>
<evidence type="ECO:0000313" key="2">
    <source>
        <dbReference type="Proteomes" id="UP000255248"/>
    </source>
</evidence>
<sequence>MLMRNRMNELHCARGAFTLNNDLFTILILIEESVMDIKISIADASIAPLSPHQYQAYVAELEARVKEVYPESQVLIVHDCGETTFSASGFRDNDEVRIVLHELQQDVRQNGHWRTQS</sequence>
<evidence type="ECO:0008006" key="3">
    <source>
        <dbReference type="Google" id="ProtNLM"/>
    </source>
</evidence>
<gene>
    <name evidence="1" type="ORF">NCTC12121_02585</name>
</gene>
<proteinExistence type="predicted"/>
<organism evidence="1 2">
    <name type="scientific">Edwardsiella hoshinae</name>
    <dbReference type="NCBI Taxonomy" id="93378"/>
    <lineage>
        <taxon>Bacteria</taxon>
        <taxon>Pseudomonadati</taxon>
        <taxon>Pseudomonadota</taxon>
        <taxon>Gammaproteobacteria</taxon>
        <taxon>Enterobacterales</taxon>
        <taxon>Hafniaceae</taxon>
        <taxon>Edwardsiella</taxon>
    </lineage>
</organism>
<name>A0A376DJ64_9GAMM</name>
<dbReference type="EMBL" id="UFXZ01000001">
    <property type="protein sequence ID" value="STC90387.1"/>
    <property type="molecule type" value="Genomic_DNA"/>
</dbReference>